<keyword evidence="1" id="KW-0812">Transmembrane</keyword>
<dbReference type="VEuPathDB" id="VectorBase:GAUT036938"/>
<evidence type="ECO:0000256" key="1">
    <source>
        <dbReference type="SAM" id="Phobius"/>
    </source>
</evidence>
<evidence type="ECO:0000313" key="2">
    <source>
        <dbReference type="EnsemblMetazoa" id="GAUT036938-PA"/>
    </source>
</evidence>
<proteinExistence type="predicted"/>
<accession>A0A1A9VH12</accession>
<keyword evidence="1" id="KW-1133">Transmembrane helix</keyword>
<reference evidence="2" key="1">
    <citation type="submission" date="2020-05" db="UniProtKB">
        <authorList>
            <consortium name="EnsemblMetazoa"/>
        </authorList>
    </citation>
    <scope>IDENTIFICATION</scope>
    <source>
        <strain evidence="2">TTRI</strain>
    </source>
</reference>
<organism evidence="2 3">
    <name type="scientific">Glossina austeni</name>
    <name type="common">Savannah tsetse fly</name>
    <dbReference type="NCBI Taxonomy" id="7395"/>
    <lineage>
        <taxon>Eukaryota</taxon>
        <taxon>Metazoa</taxon>
        <taxon>Ecdysozoa</taxon>
        <taxon>Arthropoda</taxon>
        <taxon>Hexapoda</taxon>
        <taxon>Insecta</taxon>
        <taxon>Pterygota</taxon>
        <taxon>Neoptera</taxon>
        <taxon>Endopterygota</taxon>
        <taxon>Diptera</taxon>
        <taxon>Brachycera</taxon>
        <taxon>Muscomorpha</taxon>
        <taxon>Hippoboscoidea</taxon>
        <taxon>Glossinidae</taxon>
        <taxon>Glossina</taxon>
    </lineage>
</organism>
<keyword evidence="3" id="KW-1185">Reference proteome</keyword>
<feature type="transmembrane region" description="Helical" evidence="1">
    <location>
        <begin position="21"/>
        <end position="38"/>
    </location>
</feature>
<name>A0A1A9VH12_GLOAU</name>
<sequence>MRNFKYELTIKKIKIKGRDELCIYAYVCINILPTLVIHREAVTKSSAVSWTWVRAHGDVSSNCYLNIFLTLALPSPHQRRRIHEAKTRHEFGSSQILRSSGGRSDGCCASPVWPFGAGFGVLFDTLEEAKRLSMAGKVEPPSADDFDDRSRVGRCRENFVCSVNRGGEPDDFADVVNWCRDIGDSHF</sequence>
<dbReference type="EnsemblMetazoa" id="GAUT036938-RA">
    <property type="protein sequence ID" value="GAUT036938-PA"/>
    <property type="gene ID" value="GAUT036938"/>
</dbReference>
<evidence type="ECO:0000313" key="3">
    <source>
        <dbReference type="Proteomes" id="UP000078200"/>
    </source>
</evidence>
<protein>
    <submittedName>
        <fullName evidence="2">Uncharacterized protein</fullName>
    </submittedName>
</protein>
<keyword evidence="1" id="KW-0472">Membrane</keyword>
<dbReference type="Proteomes" id="UP000078200">
    <property type="component" value="Unassembled WGS sequence"/>
</dbReference>
<dbReference type="AlphaFoldDB" id="A0A1A9VH12"/>